<evidence type="ECO:0000313" key="2">
    <source>
        <dbReference type="EMBL" id="KKM03077.1"/>
    </source>
</evidence>
<comment type="caution">
    <text evidence="2">The sequence shown here is derived from an EMBL/GenBank/DDBJ whole genome shotgun (WGS) entry which is preliminary data.</text>
</comment>
<dbReference type="EMBL" id="LAZR01016769">
    <property type="protein sequence ID" value="KKM03077.1"/>
    <property type="molecule type" value="Genomic_DNA"/>
</dbReference>
<evidence type="ECO:0000256" key="1">
    <source>
        <dbReference type="SAM" id="MobiDB-lite"/>
    </source>
</evidence>
<feature type="compositionally biased region" description="Basic residues" evidence="1">
    <location>
        <begin position="27"/>
        <end position="41"/>
    </location>
</feature>
<gene>
    <name evidence="2" type="ORF">LCGC14_1778000</name>
</gene>
<organism evidence="2">
    <name type="scientific">marine sediment metagenome</name>
    <dbReference type="NCBI Taxonomy" id="412755"/>
    <lineage>
        <taxon>unclassified sequences</taxon>
        <taxon>metagenomes</taxon>
        <taxon>ecological metagenomes</taxon>
    </lineage>
</organism>
<proteinExistence type="predicted"/>
<feature type="region of interest" description="Disordered" evidence="1">
    <location>
        <begin position="1"/>
        <end position="41"/>
    </location>
</feature>
<name>A0A0F9HIS8_9ZZZZ</name>
<accession>A0A0F9HIS8</accession>
<reference evidence="2" key="1">
    <citation type="journal article" date="2015" name="Nature">
        <title>Complex archaea that bridge the gap between prokaryotes and eukaryotes.</title>
        <authorList>
            <person name="Spang A."/>
            <person name="Saw J.H."/>
            <person name="Jorgensen S.L."/>
            <person name="Zaremba-Niedzwiedzka K."/>
            <person name="Martijn J."/>
            <person name="Lind A.E."/>
            <person name="van Eijk R."/>
            <person name="Schleper C."/>
            <person name="Guy L."/>
            <person name="Ettema T.J."/>
        </authorList>
    </citation>
    <scope>NUCLEOTIDE SEQUENCE</scope>
</reference>
<feature type="compositionally biased region" description="Basic and acidic residues" evidence="1">
    <location>
        <begin position="1"/>
        <end position="26"/>
    </location>
</feature>
<dbReference type="AlphaFoldDB" id="A0A0F9HIS8"/>
<sequence>MKDKDHATRENTKERYFYKMGKDVKPSKGKAKKRKKGNTHY</sequence>
<protein>
    <submittedName>
        <fullName evidence="2">Uncharacterized protein</fullName>
    </submittedName>
</protein>